<reference evidence="1 2" key="1">
    <citation type="journal article" date="2018" name="Nat. Ecol. Evol.">
        <title>Pezizomycetes genomes reveal the molecular basis of ectomycorrhizal truffle lifestyle.</title>
        <authorList>
            <person name="Murat C."/>
            <person name="Payen T."/>
            <person name="Noel B."/>
            <person name="Kuo A."/>
            <person name="Morin E."/>
            <person name="Chen J."/>
            <person name="Kohler A."/>
            <person name="Krizsan K."/>
            <person name="Balestrini R."/>
            <person name="Da Silva C."/>
            <person name="Montanini B."/>
            <person name="Hainaut M."/>
            <person name="Levati E."/>
            <person name="Barry K.W."/>
            <person name="Belfiori B."/>
            <person name="Cichocki N."/>
            <person name="Clum A."/>
            <person name="Dockter R.B."/>
            <person name="Fauchery L."/>
            <person name="Guy J."/>
            <person name="Iotti M."/>
            <person name="Le Tacon F."/>
            <person name="Lindquist E.A."/>
            <person name="Lipzen A."/>
            <person name="Malagnac F."/>
            <person name="Mello A."/>
            <person name="Molinier V."/>
            <person name="Miyauchi S."/>
            <person name="Poulain J."/>
            <person name="Riccioni C."/>
            <person name="Rubini A."/>
            <person name="Sitrit Y."/>
            <person name="Splivallo R."/>
            <person name="Traeger S."/>
            <person name="Wang M."/>
            <person name="Zifcakova L."/>
            <person name="Wipf D."/>
            <person name="Zambonelli A."/>
            <person name="Paolocci F."/>
            <person name="Nowrousian M."/>
            <person name="Ottonello S."/>
            <person name="Baldrian P."/>
            <person name="Spatafora J.W."/>
            <person name="Henrissat B."/>
            <person name="Nagy L.G."/>
            <person name="Aury J.M."/>
            <person name="Wincker P."/>
            <person name="Grigoriev I.V."/>
            <person name="Bonfante P."/>
            <person name="Martin F.M."/>
        </authorList>
    </citation>
    <scope>NUCLEOTIDE SEQUENCE [LARGE SCALE GENOMIC DNA]</scope>
    <source>
        <strain evidence="1 2">RN42</strain>
    </source>
</reference>
<name>A0A3N4ILJ3_ASCIM</name>
<organism evidence="1 2">
    <name type="scientific">Ascobolus immersus RN42</name>
    <dbReference type="NCBI Taxonomy" id="1160509"/>
    <lineage>
        <taxon>Eukaryota</taxon>
        <taxon>Fungi</taxon>
        <taxon>Dikarya</taxon>
        <taxon>Ascomycota</taxon>
        <taxon>Pezizomycotina</taxon>
        <taxon>Pezizomycetes</taxon>
        <taxon>Pezizales</taxon>
        <taxon>Ascobolaceae</taxon>
        <taxon>Ascobolus</taxon>
    </lineage>
</organism>
<dbReference type="EMBL" id="ML119648">
    <property type="protein sequence ID" value="RPA86749.1"/>
    <property type="molecule type" value="Genomic_DNA"/>
</dbReference>
<dbReference type="Proteomes" id="UP000275078">
    <property type="component" value="Unassembled WGS sequence"/>
</dbReference>
<evidence type="ECO:0000313" key="2">
    <source>
        <dbReference type="Proteomes" id="UP000275078"/>
    </source>
</evidence>
<proteinExistence type="predicted"/>
<protein>
    <submittedName>
        <fullName evidence="1">Uncharacterized protein</fullName>
    </submittedName>
</protein>
<keyword evidence="2" id="KW-1185">Reference proteome</keyword>
<sequence>MDRLWAAFGAFEFCFPFVKVESMPAPGLWTCAGMFITTAPMEEVHPMRFEGAFFPSEAGPSDPAEGFDGTSWDLMGVIVKYFRQVFKEESREENCRGMEVSFVGVGFAIFFPNPQTIPPPNRLPQMFAGYRLVYNVVTTGKTELASHEQGMPADVGHWHARFPVLHCGDQVKSHTGQSTLGAAMIHRTTKSWRIMGAAHGFAGLGDVALNEHGVKIGTVTQYYRPHDIVLIKAEENFDFDSEVYHSEGGLEAPAGEILECNDIPLFAKAKCHSWASGLLNFGIVDFHVKVEGSGTLYRLQRLIALYPGINMEIAPSVCGAPVMLTGTQSMLGLFWFQSQAHPLFCYVKSAEALKKLGWDCAGTMKN</sequence>
<gene>
    <name evidence="1" type="ORF">BJ508DRAFT_346538</name>
</gene>
<evidence type="ECO:0000313" key="1">
    <source>
        <dbReference type="EMBL" id="RPA86749.1"/>
    </source>
</evidence>
<dbReference type="AlphaFoldDB" id="A0A3N4ILJ3"/>
<accession>A0A3N4ILJ3</accession>